<dbReference type="SUPFAM" id="SSF55961">
    <property type="entry name" value="Bet v1-like"/>
    <property type="match status" value="1"/>
</dbReference>
<dbReference type="InterPro" id="IPR023393">
    <property type="entry name" value="START-like_dom_sf"/>
</dbReference>
<gene>
    <name evidence="3" type="ORF">GCM10009115_16220</name>
</gene>
<organism evidence="3 4">
    <name type="scientific">Sphingopyxis soli</name>
    <dbReference type="NCBI Taxonomy" id="592051"/>
    <lineage>
        <taxon>Bacteria</taxon>
        <taxon>Pseudomonadati</taxon>
        <taxon>Pseudomonadota</taxon>
        <taxon>Alphaproteobacteria</taxon>
        <taxon>Sphingomonadales</taxon>
        <taxon>Sphingomonadaceae</taxon>
        <taxon>Sphingopyxis</taxon>
    </lineage>
</organism>
<dbReference type="Pfam" id="PF08327">
    <property type="entry name" value="AHSA1"/>
    <property type="match status" value="1"/>
</dbReference>
<comment type="caution">
    <text evidence="3">The sequence shown here is derived from an EMBL/GenBank/DDBJ whole genome shotgun (WGS) entry which is preliminary data.</text>
</comment>
<evidence type="ECO:0000313" key="3">
    <source>
        <dbReference type="EMBL" id="GAA0863894.1"/>
    </source>
</evidence>
<evidence type="ECO:0000256" key="1">
    <source>
        <dbReference type="ARBA" id="ARBA00006817"/>
    </source>
</evidence>
<reference evidence="3 4" key="1">
    <citation type="journal article" date="2019" name="Int. J. Syst. Evol. Microbiol.">
        <title>The Global Catalogue of Microorganisms (GCM) 10K type strain sequencing project: providing services to taxonomists for standard genome sequencing and annotation.</title>
        <authorList>
            <consortium name="The Broad Institute Genomics Platform"/>
            <consortium name="The Broad Institute Genome Sequencing Center for Infectious Disease"/>
            <person name="Wu L."/>
            <person name="Ma J."/>
        </authorList>
    </citation>
    <scope>NUCLEOTIDE SEQUENCE [LARGE SCALE GENOMIC DNA]</scope>
    <source>
        <strain evidence="3 4">JCM 15910</strain>
    </source>
</reference>
<protein>
    <recommendedName>
        <fullName evidence="2">Activator of Hsp90 ATPase homologue 1/2-like C-terminal domain-containing protein</fullName>
    </recommendedName>
</protein>
<name>A0ABN1M3P1_9SPHN</name>
<dbReference type="InterPro" id="IPR013538">
    <property type="entry name" value="ASHA1/2-like_C"/>
</dbReference>
<dbReference type="Proteomes" id="UP001500738">
    <property type="component" value="Unassembled WGS sequence"/>
</dbReference>
<evidence type="ECO:0000313" key="4">
    <source>
        <dbReference type="Proteomes" id="UP001500738"/>
    </source>
</evidence>
<dbReference type="EMBL" id="BAAAFE010000007">
    <property type="protein sequence ID" value="GAA0863894.1"/>
    <property type="molecule type" value="Genomic_DNA"/>
</dbReference>
<accession>A0ABN1M3P1</accession>
<sequence length="198" mass="21315">MITQRASIVGGLEAASLWLVFHEIGVPAQECLVLAAVVAIGGKVMTFPATHKNSRVILAKPRAIFRTMLDPETIPAWRLPSGVTAQIEHFDSRPGGAYRIAFQQSREGPEESESSKVAGVVDGRFAEILPDERIVESVRFDIANPPSQGELSITTILEQVKDGTKVTIAAADVPSGISEGDCRAGMDMMLKKLANFVE</sequence>
<proteinExistence type="inferred from homology"/>
<dbReference type="RefSeq" id="WP_062770243.1">
    <property type="nucleotide sequence ID" value="NZ_BAAAFE010000007.1"/>
</dbReference>
<evidence type="ECO:0000259" key="2">
    <source>
        <dbReference type="Pfam" id="PF08327"/>
    </source>
</evidence>
<dbReference type="Gene3D" id="3.30.530.20">
    <property type="match status" value="1"/>
</dbReference>
<feature type="domain" description="Activator of Hsp90 ATPase homologue 1/2-like C-terminal" evidence="2">
    <location>
        <begin position="59"/>
        <end position="198"/>
    </location>
</feature>
<keyword evidence="4" id="KW-1185">Reference proteome</keyword>
<comment type="similarity">
    <text evidence="1">Belongs to the AHA1 family.</text>
</comment>